<dbReference type="PANTHER" id="PTHR30537">
    <property type="entry name" value="HTH-TYPE TRANSCRIPTIONAL REGULATOR"/>
    <property type="match status" value="1"/>
</dbReference>
<evidence type="ECO:0000256" key="4">
    <source>
        <dbReference type="ARBA" id="ARBA00023163"/>
    </source>
</evidence>
<dbReference type="InterPro" id="IPR036390">
    <property type="entry name" value="WH_DNA-bd_sf"/>
</dbReference>
<dbReference type="GO" id="GO:0006351">
    <property type="term" value="P:DNA-templated transcription"/>
    <property type="evidence" value="ECO:0007669"/>
    <property type="project" value="TreeGrafter"/>
</dbReference>
<dbReference type="Pfam" id="PF03466">
    <property type="entry name" value="LysR_substrate"/>
    <property type="match status" value="1"/>
</dbReference>
<dbReference type="OrthoDB" id="8591238at2"/>
<keyword evidence="4" id="KW-0804">Transcription</keyword>
<reference evidence="7 8" key="1">
    <citation type="journal article" date="2015" name="Stand. Genomic Sci.">
        <title>Genomic Encyclopedia of Bacterial and Archaeal Type Strains, Phase III: the genomes of soil and plant-associated and newly described type strains.</title>
        <authorList>
            <person name="Whitman W.B."/>
            <person name="Woyke T."/>
            <person name="Klenk H.P."/>
            <person name="Zhou Y."/>
            <person name="Lilburn T.G."/>
            <person name="Beck B.J."/>
            <person name="De Vos P."/>
            <person name="Vandamme P."/>
            <person name="Eisen J.A."/>
            <person name="Garrity G."/>
            <person name="Hugenholtz P."/>
            <person name="Kyrpides N.C."/>
        </authorList>
    </citation>
    <scope>NUCLEOTIDE SEQUENCE [LARGE SCALE GENOMIC DNA]</scope>
    <source>
        <strain evidence="7 8">CGMCC 1.10685</strain>
    </source>
</reference>
<feature type="domain" description="HTH lysR-type" evidence="5">
    <location>
        <begin position="10"/>
        <end position="67"/>
    </location>
</feature>
<dbReference type="SUPFAM" id="SSF46785">
    <property type="entry name" value="Winged helix' DNA-binding domain"/>
    <property type="match status" value="1"/>
</dbReference>
<keyword evidence="9" id="KW-1185">Reference proteome</keyword>
<dbReference type="GO" id="GO:0003700">
    <property type="term" value="F:DNA-binding transcription factor activity"/>
    <property type="evidence" value="ECO:0007669"/>
    <property type="project" value="InterPro"/>
</dbReference>
<dbReference type="EMBL" id="VLKW01000002">
    <property type="protein sequence ID" value="TWI49848.1"/>
    <property type="molecule type" value="Genomic_DNA"/>
</dbReference>
<dbReference type="Proteomes" id="UP000437862">
    <property type="component" value="Chromosome"/>
</dbReference>
<dbReference type="Gene3D" id="1.10.10.10">
    <property type="entry name" value="Winged helix-like DNA-binding domain superfamily/Winged helix DNA-binding domain"/>
    <property type="match status" value="1"/>
</dbReference>
<gene>
    <name evidence="6" type="ORF">GO485_05635</name>
    <name evidence="7" type="ORF">IP92_01071</name>
</gene>
<reference evidence="6 9" key="3">
    <citation type="submission" date="2019-12" db="EMBL/GenBank/DDBJ databases">
        <title>Draft Genome Sequences of Six Type Strains of the Genus Massilia.</title>
        <authorList>
            <person name="Miess H."/>
            <person name="Frediansyah A."/>
            <person name="Goeker M."/>
            <person name="Gross H."/>
        </authorList>
    </citation>
    <scope>NUCLEOTIDE SEQUENCE [LARGE SCALE GENOMIC DNA]</scope>
    <source>
        <strain evidence="6 9">DSM 26639</strain>
    </source>
</reference>
<dbReference type="PANTHER" id="PTHR30537:SF74">
    <property type="entry name" value="HTH-TYPE TRANSCRIPTIONAL REGULATOR TRPI"/>
    <property type="match status" value="1"/>
</dbReference>
<protein>
    <submittedName>
        <fullName evidence="7">LysR family glycine cleavage system transcriptional activator</fullName>
    </submittedName>
    <submittedName>
        <fullName evidence="6">LysR family transcriptional regulator</fullName>
    </submittedName>
</protein>
<reference evidence="7" key="2">
    <citation type="submission" date="2019-07" db="EMBL/GenBank/DDBJ databases">
        <authorList>
            <person name="Whitman W."/>
            <person name="Huntemann M."/>
            <person name="Clum A."/>
            <person name="Pillay M."/>
            <person name="Palaniappan K."/>
            <person name="Varghese N."/>
            <person name="Mikhailova N."/>
            <person name="Stamatis D."/>
            <person name="Reddy T."/>
            <person name="Daum C."/>
            <person name="Shapiro N."/>
            <person name="Ivanova N."/>
            <person name="Kyrpides N."/>
            <person name="Woyke T."/>
        </authorList>
    </citation>
    <scope>NUCLEOTIDE SEQUENCE</scope>
    <source>
        <strain evidence="7">CGMCC 1.10685</strain>
    </source>
</reference>
<dbReference type="RefSeq" id="WP_145873508.1">
    <property type="nucleotide sequence ID" value="NZ_CP046904.1"/>
</dbReference>
<dbReference type="EMBL" id="CP046904">
    <property type="protein sequence ID" value="QGZ38586.1"/>
    <property type="molecule type" value="Genomic_DNA"/>
</dbReference>
<dbReference type="SUPFAM" id="SSF53850">
    <property type="entry name" value="Periplasmic binding protein-like II"/>
    <property type="match status" value="1"/>
</dbReference>
<dbReference type="Gene3D" id="3.40.190.10">
    <property type="entry name" value="Periplasmic binding protein-like II"/>
    <property type="match status" value="2"/>
</dbReference>
<evidence type="ECO:0000313" key="6">
    <source>
        <dbReference type="EMBL" id="QGZ38586.1"/>
    </source>
</evidence>
<dbReference type="InterPro" id="IPR036388">
    <property type="entry name" value="WH-like_DNA-bd_sf"/>
</dbReference>
<organism evidence="7 8">
    <name type="scientific">Pseudoduganella flava</name>
    <dbReference type="NCBI Taxonomy" id="871742"/>
    <lineage>
        <taxon>Bacteria</taxon>
        <taxon>Pseudomonadati</taxon>
        <taxon>Pseudomonadota</taxon>
        <taxon>Betaproteobacteria</taxon>
        <taxon>Burkholderiales</taxon>
        <taxon>Oxalobacteraceae</taxon>
        <taxon>Telluria group</taxon>
        <taxon>Pseudoduganella</taxon>
    </lineage>
</organism>
<accession>A0A562PZM6</accession>
<keyword evidence="3" id="KW-0238">DNA-binding</keyword>
<keyword evidence="2" id="KW-0805">Transcription regulation</keyword>
<dbReference type="GO" id="GO:0043565">
    <property type="term" value="F:sequence-specific DNA binding"/>
    <property type="evidence" value="ECO:0007669"/>
    <property type="project" value="TreeGrafter"/>
</dbReference>
<evidence type="ECO:0000259" key="5">
    <source>
        <dbReference type="PROSITE" id="PS50931"/>
    </source>
</evidence>
<dbReference type="PRINTS" id="PR00039">
    <property type="entry name" value="HTHLYSR"/>
</dbReference>
<sequence>MHEERGRRLPPLGALRAFEAAARRGSFKLAAEELHVTPTAISHQIRQLEEVLEVRLFERATRAVRLTDAGARLYPALRDGFDSFEQAVEAVRRHRTRTATLSATVAFVARRLAPLAGSFRTAYPDWTLRLDASDHPVDLDADADAAIRLGPGSGAGLVTEPLFQDRYALVCSPRLGIAGPADLRDAPLIHYDWGIRDDPLAPLWRDWFARAGIAPREGGLSFTDEIHAVQATLAGQGVALLSVHLVADELALGALVQPFGPVLDGHYYQLVYSARQRDRAAVGVLREWVMACFRGAARAQS</sequence>
<dbReference type="PROSITE" id="PS50931">
    <property type="entry name" value="HTH_LYSR"/>
    <property type="match status" value="1"/>
</dbReference>
<dbReference type="InterPro" id="IPR005119">
    <property type="entry name" value="LysR_subst-bd"/>
</dbReference>
<dbReference type="InterPro" id="IPR058163">
    <property type="entry name" value="LysR-type_TF_proteobact-type"/>
</dbReference>
<name>A0A562PZM6_9BURK</name>
<evidence type="ECO:0000256" key="1">
    <source>
        <dbReference type="ARBA" id="ARBA00009437"/>
    </source>
</evidence>
<evidence type="ECO:0000256" key="2">
    <source>
        <dbReference type="ARBA" id="ARBA00023015"/>
    </source>
</evidence>
<dbReference type="Pfam" id="PF00126">
    <property type="entry name" value="HTH_1"/>
    <property type="match status" value="1"/>
</dbReference>
<evidence type="ECO:0000256" key="3">
    <source>
        <dbReference type="ARBA" id="ARBA00023125"/>
    </source>
</evidence>
<evidence type="ECO:0000313" key="9">
    <source>
        <dbReference type="Proteomes" id="UP000437862"/>
    </source>
</evidence>
<dbReference type="Proteomes" id="UP000315112">
    <property type="component" value="Unassembled WGS sequence"/>
</dbReference>
<comment type="similarity">
    <text evidence="1">Belongs to the LysR transcriptional regulatory family.</text>
</comment>
<dbReference type="FunFam" id="1.10.10.10:FF:000038">
    <property type="entry name" value="Glycine cleavage system transcriptional activator"/>
    <property type="match status" value="1"/>
</dbReference>
<evidence type="ECO:0000313" key="7">
    <source>
        <dbReference type="EMBL" id="TWI49848.1"/>
    </source>
</evidence>
<evidence type="ECO:0000313" key="8">
    <source>
        <dbReference type="Proteomes" id="UP000315112"/>
    </source>
</evidence>
<dbReference type="InterPro" id="IPR000847">
    <property type="entry name" value="LysR_HTH_N"/>
</dbReference>
<dbReference type="AlphaFoldDB" id="A0A562PZM6"/>
<proteinExistence type="inferred from homology"/>